<sequence>MRILSNCELDRVSGGLMKSKRDDDPVTYSSDSNSTMLVNHDSGMDISDHDNAVVSHTDAASSDSSSVIIRPVPGGATVDVTAQNPNGYVSFNLDLNSLDINTVELKLKWPAPYGVPGDSTSTLSFKFEKNAPLQGQQYFGSGGSVITNGQTDQQNNKLMVTFTVRFPQ</sequence>
<evidence type="ECO:0000313" key="2">
    <source>
        <dbReference type="Proteomes" id="UP000550136"/>
    </source>
</evidence>
<gene>
    <name evidence="1" type="ORF">HKX06_01180</name>
</gene>
<accession>A0A7Y2KL61</accession>
<dbReference type="RefSeq" id="WP_035386282.1">
    <property type="nucleotide sequence ID" value="NZ_JABEOU010000004.1"/>
</dbReference>
<evidence type="ECO:0000313" key="1">
    <source>
        <dbReference type="EMBL" id="NNG56008.1"/>
    </source>
</evidence>
<comment type="caution">
    <text evidence="1">The sequence shown here is derived from an EMBL/GenBank/DDBJ whole genome shotgun (WGS) entry which is preliminary data.</text>
</comment>
<reference evidence="1 2" key="1">
    <citation type="submission" date="2020-05" db="EMBL/GenBank/DDBJ databases">
        <title>Draft Genome Sequences of Sphingomonas sp. Isolated from the International Space Station.</title>
        <authorList>
            <person name="Bijlani S."/>
            <person name="Singh N.K."/>
            <person name="Mason C.E."/>
            <person name="Wang C.C."/>
            <person name="Venkateswaran K."/>
        </authorList>
    </citation>
    <scope>NUCLEOTIDE SEQUENCE [LARGE SCALE GENOMIC DNA]</scope>
    <source>
        <strain evidence="1 2">FKI-L5-BR-P1</strain>
    </source>
</reference>
<dbReference type="AlphaFoldDB" id="A0A7Y2KL61"/>
<organism evidence="1 2">
    <name type="scientific">Sphingomonas paucimobilis</name>
    <name type="common">Pseudomonas paucimobilis</name>
    <dbReference type="NCBI Taxonomy" id="13689"/>
    <lineage>
        <taxon>Bacteria</taxon>
        <taxon>Pseudomonadati</taxon>
        <taxon>Pseudomonadota</taxon>
        <taxon>Alphaproteobacteria</taxon>
        <taxon>Sphingomonadales</taxon>
        <taxon>Sphingomonadaceae</taxon>
        <taxon>Sphingomonas</taxon>
    </lineage>
</organism>
<dbReference type="Proteomes" id="UP000550136">
    <property type="component" value="Unassembled WGS sequence"/>
</dbReference>
<proteinExistence type="predicted"/>
<protein>
    <submittedName>
        <fullName evidence="1">Uncharacterized protein</fullName>
    </submittedName>
</protein>
<name>A0A7Y2KL61_SPHPI</name>
<dbReference type="EMBL" id="JABEOU010000004">
    <property type="protein sequence ID" value="NNG56008.1"/>
    <property type="molecule type" value="Genomic_DNA"/>
</dbReference>